<proteinExistence type="predicted"/>
<dbReference type="GO" id="GO:0006123">
    <property type="term" value="P:mitochondrial electron transport, cytochrome c to oxygen"/>
    <property type="evidence" value="ECO:0007669"/>
    <property type="project" value="TreeGrafter"/>
</dbReference>
<evidence type="ECO:0008006" key="10">
    <source>
        <dbReference type="Google" id="ProtNLM"/>
    </source>
</evidence>
<sequence length="59" mass="6410">MAAIAPIRGALRRSALTHITLGISCGLAGGFAFWYGHHVPKVGARDAWYMEQEQKKAQA</sequence>
<organism evidence="8 9">
    <name type="scientific">Rhodotorula taiwanensis</name>
    <dbReference type="NCBI Taxonomy" id="741276"/>
    <lineage>
        <taxon>Eukaryota</taxon>
        <taxon>Fungi</taxon>
        <taxon>Dikarya</taxon>
        <taxon>Basidiomycota</taxon>
        <taxon>Pucciniomycotina</taxon>
        <taxon>Microbotryomycetes</taxon>
        <taxon>Sporidiobolales</taxon>
        <taxon>Sporidiobolaceae</taxon>
        <taxon>Rhodotorula</taxon>
    </lineage>
</organism>
<evidence type="ECO:0000256" key="7">
    <source>
        <dbReference type="SAM" id="Phobius"/>
    </source>
</evidence>
<dbReference type="GO" id="GO:0005743">
    <property type="term" value="C:mitochondrial inner membrane"/>
    <property type="evidence" value="ECO:0007669"/>
    <property type="project" value="UniProtKB-SubCell"/>
</dbReference>
<evidence type="ECO:0000256" key="2">
    <source>
        <dbReference type="ARBA" id="ARBA00022692"/>
    </source>
</evidence>
<accession>A0A2S5B4U2</accession>
<keyword evidence="6 7" id="KW-0472">Membrane</keyword>
<dbReference type="EMBL" id="PJQD01000072">
    <property type="protein sequence ID" value="POY71776.1"/>
    <property type="molecule type" value="Genomic_DNA"/>
</dbReference>
<keyword evidence="5" id="KW-0496">Mitochondrion</keyword>
<gene>
    <name evidence="8" type="ORF">BMF94_5137</name>
</gene>
<reference evidence="8 9" key="1">
    <citation type="journal article" date="2018" name="Front. Microbiol.">
        <title>Prospects for Fungal Bioremediation of Acidic Radioactive Waste Sites: Characterization and Genome Sequence of Rhodotorula taiwanensis MD1149.</title>
        <authorList>
            <person name="Tkavc R."/>
            <person name="Matrosova V.Y."/>
            <person name="Grichenko O.E."/>
            <person name="Gostincar C."/>
            <person name="Volpe R.P."/>
            <person name="Klimenkova P."/>
            <person name="Gaidamakova E.K."/>
            <person name="Zhou C.E."/>
            <person name="Stewart B.J."/>
            <person name="Lyman M.G."/>
            <person name="Malfatti S.A."/>
            <person name="Rubinfeld B."/>
            <person name="Courtot M."/>
            <person name="Singh J."/>
            <person name="Dalgard C.L."/>
            <person name="Hamilton T."/>
            <person name="Frey K.G."/>
            <person name="Gunde-Cimerman N."/>
            <person name="Dugan L."/>
            <person name="Daly M.J."/>
        </authorList>
    </citation>
    <scope>NUCLEOTIDE SEQUENCE [LARGE SCALE GENOMIC DNA]</scope>
    <source>
        <strain evidence="8 9">MD1149</strain>
    </source>
</reference>
<evidence type="ECO:0000256" key="5">
    <source>
        <dbReference type="ARBA" id="ARBA00023128"/>
    </source>
</evidence>
<keyword evidence="4 7" id="KW-1133">Transmembrane helix</keyword>
<evidence type="ECO:0000256" key="4">
    <source>
        <dbReference type="ARBA" id="ARBA00022989"/>
    </source>
</evidence>
<evidence type="ECO:0000313" key="9">
    <source>
        <dbReference type="Proteomes" id="UP000237144"/>
    </source>
</evidence>
<evidence type="ECO:0000256" key="3">
    <source>
        <dbReference type="ARBA" id="ARBA00022792"/>
    </source>
</evidence>
<comment type="subcellular location">
    <subcellularLocation>
        <location evidence="1">Mitochondrion inner membrane</location>
    </subcellularLocation>
</comment>
<dbReference type="Proteomes" id="UP000237144">
    <property type="component" value="Unassembled WGS sequence"/>
</dbReference>
<keyword evidence="9" id="KW-1185">Reference proteome</keyword>
<evidence type="ECO:0000256" key="6">
    <source>
        <dbReference type="ARBA" id="ARBA00023136"/>
    </source>
</evidence>
<name>A0A2S5B4U2_9BASI</name>
<keyword evidence="2 7" id="KW-0812">Transmembrane</keyword>
<comment type="caution">
    <text evidence="8">The sequence shown here is derived from an EMBL/GenBank/DDBJ whole genome shotgun (WGS) entry which is preliminary data.</text>
</comment>
<dbReference type="OrthoDB" id="2317211at2759"/>
<evidence type="ECO:0000256" key="1">
    <source>
        <dbReference type="ARBA" id="ARBA00004273"/>
    </source>
</evidence>
<dbReference type="PANTHER" id="PTHR28264:SF1">
    <property type="entry name" value="CYTOCHROME C OXIDASE SUBUNIT 6C"/>
    <property type="match status" value="1"/>
</dbReference>
<evidence type="ECO:0000313" key="8">
    <source>
        <dbReference type="EMBL" id="POY71776.1"/>
    </source>
</evidence>
<keyword evidence="3" id="KW-0999">Mitochondrion inner membrane</keyword>
<protein>
    <recommendedName>
        <fullName evidence="10">Cytochrome c oxidase polypeptide VIIA</fullName>
    </recommendedName>
</protein>
<dbReference type="AlphaFoldDB" id="A0A2S5B4U2"/>
<dbReference type="CDD" id="cd22888">
    <property type="entry name" value="CcO_VIIa_fungal"/>
    <property type="match status" value="1"/>
</dbReference>
<dbReference type="GO" id="GO:0004129">
    <property type="term" value="F:cytochrome-c oxidase activity"/>
    <property type="evidence" value="ECO:0007669"/>
    <property type="project" value="TreeGrafter"/>
</dbReference>
<dbReference type="PANTHER" id="PTHR28264">
    <property type="entry name" value="CYTOCHROME C OXIDASE SUBUNIT 7A"/>
    <property type="match status" value="1"/>
</dbReference>
<feature type="transmembrane region" description="Helical" evidence="7">
    <location>
        <begin position="15"/>
        <end position="35"/>
    </location>
</feature>